<accession>A0A444U272</accession>
<feature type="region of interest" description="Disordered" evidence="1">
    <location>
        <begin position="1"/>
        <end position="29"/>
    </location>
</feature>
<evidence type="ECO:0000313" key="3">
    <source>
        <dbReference type="Proteomes" id="UP000289886"/>
    </source>
</evidence>
<comment type="caution">
    <text evidence="2">The sequence shown here is derived from an EMBL/GenBank/DDBJ whole genome shotgun (WGS) entry which is preliminary data.</text>
</comment>
<reference evidence="2 3" key="1">
    <citation type="submission" date="2019-01" db="EMBL/GenBank/DDBJ databases">
        <title>Draft Genome and Complete Hox-Cluster Characterization of the Sterlet Sturgeon (Acipenser ruthenus).</title>
        <authorList>
            <person name="Wei Q."/>
        </authorList>
    </citation>
    <scope>NUCLEOTIDE SEQUENCE [LARGE SCALE GENOMIC DNA]</scope>
    <source>
        <strain evidence="2">WHYD16114868_AA</strain>
        <tissue evidence="2">Blood</tissue>
    </source>
</reference>
<dbReference type="Proteomes" id="UP000289886">
    <property type="component" value="Unassembled WGS sequence"/>
</dbReference>
<organism evidence="2 3">
    <name type="scientific">Acipenser ruthenus</name>
    <name type="common">Sterlet sturgeon</name>
    <dbReference type="NCBI Taxonomy" id="7906"/>
    <lineage>
        <taxon>Eukaryota</taxon>
        <taxon>Metazoa</taxon>
        <taxon>Chordata</taxon>
        <taxon>Craniata</taxon>
        <taxon>Vertebrata</taxon>
        <taxon>Euteleostomi</taxon>
        <taxon>Actinopterygii</taxon>
        <taxon>Chondrostei</taxon>
        <taxon>Acipenseriformes</taxon>
        <taxon>Acipenseridae</taxon>
        <taxon>Acipenser</taxon>
    </lineage>
</organism>
<dbReference type="EMBL" id="SCEB01215498">
    <property type="protein sequence ID" value="RXM29264.1"/>
    <property type="molecule type" value="Genomic_DNA"/>
</dbReference>
<gene>
    <name evidence="2" type="ORF">EOD39_8968</name>
</gene>
<protein>
    <submittedName>
        <fullName evidence="2">Uncharacterized protein</fullName>
    </submittedName>
</protein>
<proteinExistence type="predicted"/>
<dbReference type="AlphaFoldDB" id="A0A444U272"/>
<name>A0A444U272_ACIRT</name>
<sequence length="339" mass="37587">MEAIESALKQETTHQEVWESRSVTRSQDGGAASLEAAIGWALDNKKEEFAEPDGGPEVNQNVNIGQGNQLTHSGQGYTPTLKYEWKVRWKANNCGLNEWEKATHLFDCITDQVLENLQSDITGILHNYALEVGGGSLDRLRNERCVVHSRGRDGSAYAEPTQVDVTAPIAVPTRIAMPTRITDLSGNARMRGANGAEVRPYRSTVRAGCYNGTTNWEAYLIQFKMTALINQWSPSEKAGQLAAALEGEATQALLDLRTTEIEDYEALLTALERRFGRSEPAVGFRQQLAVRMRRPEERLGVLSADVLYLARRVYPDQLPVVHQHFATEAFICTAPASLE</sequence>
<keyword evidence="3" id="KW-1185">Reference proteome</keyword>
<evidence type="ECO:0000256" key="1">
    <source>
        <dbReference type="SAM" id="MobiDB-lite"/>
    </source>
</evidence>
<dbReference type="PANTHER" id="PTHR45823">
    <property type="entry name" value="T-SNARE COILED-COIL HOMOLOGY DOMAIN-CONTAINING PROTEIN"/>
    <property type="match status" value="1"/>
</dbReference>
<dbReference type="PANTHER" id="PTHR45823:SF1">
    <property type="entry name" value="T-SNARE COILED-COIL HOMOLOGY DOMAIN-CONTAINING PROTEIN"/>
    <property type="match status" value="1"/>
</dbReference>
<evidence type="ECO:0000313" key="2">
    <source>
        <dbReference type="EMBL" id="RXM29264.1"/>
    </source>
</evidence>